<keyword evidence="2" id="KW-0472">Membrane</keyword>
<evidence type="ECO:0000256" key="1">
    <source>
        <dbReference type="SAM" id="MobiDB-lite"/>
    </source>
</evidence>
<reference evidence="4 5" key="2">
    <citation type="submission" date="2024-07" db="EMBL/GenBank/DDBJ databases">
        <authorList>
            <person name="Akdeniz Z."/>
        </authorList>
    </citation>
    <scope>NUCLEOTIDE SEQUENCE [LARGE SCALE GENOMIC DNA]</scope>
</reference>
<gene>
    <name evidence="3" type="ORF">HINF_LOCUS34282</name>
    <name evidence="4" type="ORF">HINF_LOCUS53494</name>
</gene>
<dbReference type="Proteomes" id="UP001642409">
    <property type="component" value="Unassembled WGS sequence"/>
</dbReference>
<evidence type="ECO:0000313" key="4">
    <source>
        <dbReference type="EMBL" id="CAL6068419.1"/>
    </source>
</evidence>
<dbReference type="AlphaFoldDB" id="A0AA86Q5W0"/>
<accession>A0AA86Q5W0</accession>
<reference evidence="3" key="1">
    <citation type="submission" date="2023-06" db="EMBL/GenBank/DDBJ databases">
        <authorList>
            <person name="Kurt Z."/>
        </authorList>
    </citation>
    <scope>NUCLEOTIDE SEQUENCE</scope>
</reference>
<organism evidence="3">
    <name type="scientific">Hexamita inflata</name>
    <dbReference type="NCBI Taxonomy" id="28002"/>
    <lineage>
        <taxon>Eukaryota</taxon>
        <taxon>Metamonada</taxon>
        <taxon>Diplomonadida</taxon>
        <taxon>Hexamitidae</taxon>
        <taxon>Hexamitinae</taxon>
        <taxon>Hexamita</taxon>
    </lineage>
</organism>
<proteinExistence type="predicted"/>
<dbReference type="EMBL" id="CAXDID020000272">
    <property type="protein sequence ID" value="CAL6068419.1"/>
    <property type="molecule type" value="Genomic_DNA"/>
</dbReference>
<dbReference type="EMBL" id="CATOUU010000763">
    <property type="protein sequence ID" value="CAI9946637.1"/>
    <property type="molecule type" value="Genomic_DNA"/>
</dbReference>
<evidence type="ECO:0000313" key="3">
    <source>
        <dbReference type="EMBL" id="CAI9946637.1"/>
    </source>
</evidence>
<sequence length="259" mass="29020">MAVYNPVTEENTCVSCSPLQQFDGQTCKCTQTGFENVNGYCVCSAGTIQSGNQCVDISAILNKSSGSSAGLVAAIIVPIVILMIVIVIIWFKKRQNGSKSMSEVLDEKMKENAAYNNGQMLDKDVPENQSFEQNGNENQQDQENVGNNEQIIAEDQITVEHQIKYEILGEQDEVGLHRIEEVDEQKPTPIDESEILVVNEKPAKEASEPEVKPRRYIVVYEKEDEDIPIIDLDGGYDTQNNETQNEQYEDQYTDDQITL</sequence>
<feature type="compositionally biased region" description="Polar residues" evidence="1">
    <location>
        <begin position="237"/>
        <end position="246"/>
    </location>
</feature>
<comment type="caution">
    <text evidence="3">The sequence shown here is derived from an EMBL/GenBank/DDBJ whole genome shotgun (WGS) entry which is preliminary data.</text>
</comment>
<feature type="region of interest" description="Disordered" evidence="1">
    <location>
        <begin position="230"/>
        <end position="259"/>
    </location>
</feature>
<dbReference type="SUPFAM" id="SSF57184">
    <property type="entry name" value="Growth factor receptor domain"/>
    <property type="match status" value="1"/>
</dbReference>
<dbReference type="InterPro" id="IPR009030">
    <property type="entry name" value="Growth_fac_rcpt_cys_sf"/>
</dbReference>
<keyword evidence="2" id="KW-1133">Transmembrane helix</keyword>
<feature type="transmembrane region" description="Helical" evidence="2">
    <location>
        <begin position="71"/>
        <end position="91"/>
    </location>
</feature>
<feature type="compositionally biased region" description="Low complexity" evidence="1">
    <location>
        <begin position="132"/>
        <end position="144"/>
    </location>
</feature>
<keyword evidence="5" id="KW-1185">Reference proteome</keyword>
<name>A0AA86Q5W0_9EUKA</name>
<protein>
    <submittedName>
        <fullName evidence="3">Growth factor receptor cysteine-rich domain superfamily</fullName>
    </submittedName>
    <submittedName>
        <fullName evidence="4">Growth_factor receptor cysteine-rich domain superfamily</fullName>
    </submittedName>
</protein>
<evidence type="ECO:0000313" key="5">
    <source>
        <dbReference type="Proteomes" id="UP001642409"/>
    </source>
</evidence>
<keyword evidence="2" id="KW-0812">Transmembrane</keyword>
<keyword evidence="3" id="KW-0675">Receptor</keyword>
<feature type="region of interest" description="Disordered" evidence="1">
    <location>
        <begin position="120"/>
        <end position="144"/>
    </location>
</feature>
<evidence type="ECO:0000256" key="2">
    <source>
        <dbReference type="SAM" id="Phobius"/>
    </source>
</evidence>